<keyword evidence="2" id="KW-1185">Reference proteome</keyword>
<comment type="caution">
    <text evidence="1">The sequence shown here is derived from an EMBL/GenBank/DDBJ whole genome shotgun (WGS) entry which is preliminary data.</text>
</comment>
<sequence length="65" mass="7165">MFDLLRQGDLRPDAGTQNHSVATAARYLEGDAATRFISRGVSSLRQDAMLPQHIAKRSDDAHRGD</sequence>
<evidence type="ECO:0000313" key="2">
    <source>
        <dbReference type="Proteomes" id="UP000732193"/>
    </source>
</evidence>
<dbReference type="RefSeq" id="WP_203241221.1">
    <property type="nucleotide sequence ID" value="NZ_JAFBRI010000001.1"/>
</dbReference>
<proteinExistence type="predicted"/>
<gene>
    <name evidence="1" type="ORF">JQV55_03320</name>
</gene>
<evidence type="ECO:0000313" key="1">
    <source>
        <dbReference type="EMBL" id="MBM1712586.1"/>
    </source>
</evidence>
<protein>
    <submittedName>
        <fullName evidence="1">Uncharacterized protein</fullName>
    </submittedName>
</protein>
<accession>A0AAE2VVM1</accession>
<dbReference type="EMBL" id="JAFBRM010000001">
    <property type="protein sequence ID" value="MBM1712586.1"/>
    <property type="molecule type" value="Genomic_DNA"/>
</dbReference>
<name>A0AAE2VVM1_9RHOB</name>
<dbReference type="AlphaFoldDB" id="A0AAE2VVM1"/>
<organism evidence="1 2">
    <name type="scientific">Sulfitobacter geojensis</name>
    <dbReference type="NCBI Taxonomy" id="1342299"/>
    <lineage>
        <taxon>Bacteria</taxon>
        <taxon>Pseudomonadati</taxon>
        <taxon>Pseudomonadota</taxon>
        <taxon>Alphaproteobacteria</taxon>
        <taxon>Rhodobacterales</taxon>
        <taxon>Roseobacteraceae</taxon>
        <taxon>Sulfitobacter</taxon>
    </lineage>
</organism>
<dbReference type="Proteomes" id="UP000732193">
    <property type="component" value="Unassembled WGS sequence"/>
</dbReference>
<reference evidence="1 2" key="1">
    <citation type="submission" date="2021-01" db="EMBL/GenBank/DDBJ databases">
        <title>Diatom-associated Roseobacters Show Island Model of Population Structure.</title>
        <authorList>
            <person name="Qu L."/>
            <person name="Feng X."/>
            <person name="Chen Y."/>
            <person name="Li L."/>
            <person name="Wang X."/>
            <person name="Hu Z."/>
            <person name="Wang H."/>
            <person name="Luo H."/>
        </authorList>
    </citation>
    <scope>NUCLEOTIDE SEQUENCE [LARGE SCALE GENOMIC DNA]</scope>
    <source>
        <strain evidence="1 2">TR60-84</strain>
    </source>
</reference>